<reference evidence="1" key="1">
    <citation type="submission" date="2020-05" db="EMBL/GenBank/DDBJ databases">
        <title>Large-scale comparative analyses of tick genomes elucidate their genetic diversity and vector capacities.</title>
        <authorList>
            <person name="Jia N."/>
            <person name="Wang J."/>
            <person name="Shi W."/>
            <person name="Du L."/>
            <person name="Sun Y."/>
            <person name="Zhan W."/>
            <person name="Jiang J."/>
            <person name="Wang Q."/>
            <person name="Zhang B."/>
            <person name="Ji P."/>
            <person name="Sakyi L.B."/>
            <person name="Cui X."/>
            <person name="Yuan T."/>
            <person name="Jiang B."/>
            <person name="Yang W."/>
            <person name="Lam T.T.-Y."/>
            <person name="Chang Q."/>
            <person name="Ding S."/>
            <person name="Wang X."/>
            <person name="Zhu J."/>
            <person name="Ruan X."/>
            <person name="Zhao L."/>
            <person name="Wei J."/>
            <person name="Que T."/>
            <person name="Du C."/>
            <person name="Cheng J."/>
            <person name="Dai P."/>
            <person name="Han X."/>
            <person name="Huang E."/>
            <person name="Gao Y."/>
            <person name="Liu J."/>
            <person name="Shao H."/>
            <person name="Ye R."/>
            <person name="Li L."/>
            <person name="Wei W."/>
            <person name="Wang X."/>
            <person name="Wang C."/>
            <person name="Yang T."/>
            <person name="Huo Q."/>
            <person name="Li W."/>
            <person name="Guo W."/>
            <person name="Chen H."/>
            <person name="Zhou L."/>
            <person name="Ni X."/>
            <person name="Tian J."/>
            <person name="Zhou Y."/>
            <person name="Sheng Y."/>
            <person name="Liu T."/>
            <person name="Pan Y."/>
            <person name="Xia L."/>
            <person name="Li J."/>
            <person name="Zhao F."/>
            <person name="Cao W."/>
        </authorList>
    </citation>
    <scope>NUCLEOTIDE SEQUENCE</scope>
    <source>
        <strain evidence="1">Hyas-2018</strain>
    </source>
</reference>
<protein>
    <submittedName>
        <fullName evidence="1">Uncharacterized protein</fullName>
    </submittedName>
</protein>
<dbReference type="Proteomes" id="UP000821845">
    <property type="component" value="Chromosome 10"/>
</dbReference>
<comment type="caution">
    <text evidence="1">The sequence shown here is derived from an EMBL/GenBank/DDBJ whole genome shotgun (WGS) entry which is preliminary data.</text>
</comment>
<evidence type="ECO:0000313" key="1">
    <source>
        <dbReference type="EMBL" id="KAH6943384.1"/>
    </source>
</evidence>
<name>A0ACB7TBJ6_HYAAI</name>
<keyword evidence="2" id="KW-1185">Reference proteome</keyword>
<sequence length="406" mass="45554">MLKDNQDIFLTAIQNPTLQQNVQVHLLCERSAYFLQLLRSNSRRLHVLFWCGDWNRYFEVLERDCYQHTHVVAVVSTISWRIILATSAKLLEGACSHVKWVLVNGTDGPSSTNLRPSVTTFLRDAINPLTQPAPSSDIAATYKQMPANGAVPGRPLAGQVVSVGCITINKAAVGENCFSFKENTLAQALHAINSAYNITAIKRGKFAKALRRKQVDIVANTVGITRARYRHFAFTVNRFGQAVYYVKKNWKREADLFFFGVLPWMFLLALFMVLSAGSIVFLNLRRGNRPTNGLGDVVLVLTATTLAFSSPLPSQHARNTLSRLIMASWMLACLSLVIYTRSLLTASLMAGPSWEADDSLDEILPKLQRGRLLPVHRDQFILRFRTDEGYGKRKRCCRCYGLGRKA</sequence>
<evidence type="ECO:0000313" key="2">
    <source>
        <dbReference type="Proteomes" id="UP000821845"/>
    </source>
</evidence>
<dbReference type="EMBL" id="CM023490">
    <property type="protein sequence ID" value="KAH6943384.1"/>
    <property type="molecule type" value="Genomic_DNA"/>
</dbReference>
<proteinExistence type="predicted"/>
<organism evidence="1 2">
    <name type="scientific">Hyalomma asiaticum</name>
    <name type="common">Tick</name>
    <dbReference type="NCBI Taxonomy" id="266040"/>
    <lineage>
        <taxon>Eukaryota</taxon>
        <taxon>Metazoa</taxon>
        <taxon>Ecdysozoa</taxon>
        <taxon>Arthropoda</taxon>
        <taxon>Chelicerata</taxon>
        <taxon>Arachnida</taxon>
        <taxon>Acari</taxon>
        <taxon>Parasitiformes</taxon>
        <taxon>Ixodida</taxon>
        <taxon>Ixodoidea</taxon>
        <taxon>Ixodidae</taxon>
        <taxon>Hyalomminae</taxon>
        <taxon>Hyalomma</taxon>
    </lineage>
</organism>
<gene>
    <name evidence="1" type="ORF">HPB50_020881</name>
</gene>
<accession>A0ACB7TBJ6</accession>